<comment type="subcellular location">
    <subcellularLocation>
        <location evidence="1">Membrane</location>
        <topology evidence="1">Multi-pass membrane protein</topology>
    </subcellularLocation>
</comment>
<dbReference type="PROSITE" id="PS50850">
    <property type="entry name" value="MFS"/>
    <property type="match status" value="1"/>
</dbReference>
<dbReference type="EMBL" id="CAJNOC010000401">
    <property type="protein sequence ID" value="CAF0756334.1"/>
    <property type="molecule type" value="Genomic_DNA"/>
</dbReference>
<feature type="transmembrane region" description="Helical" evidence="5">
    <location>
        <begin position="361"/>
        <end position="378"/>
    </location>
</feature>
<dbReference type="PANTHER" id="PTHR24064">
    <property type="entry name" value="SOLUTE CARRIER FAMILY 22 MEMBER"/>
    <property type="match status" value="1"/>
</dbReference>
<keyword evidence="4 5" id="KW-0472">Membrane</keyword>
<dbReference type="AlphaFoldDB" id="A0A813PJT7"/>
<name>A0A813PJT7_9BILA</name>
<dbReference type="OrthoDB" id="5296287at2759"/>
<dbReference type="Gene3D" id="1.20.1250.20">
    <property type="entry name" value="MFS general substrate transporter like domains"/>
    <property type="match status" value="1"/>
</dbReference>
<feature type="transmembrane region" description="Helical" evidence="5">
    <location>
        <begin position="479"/>
        <end position="500"/>
    </location>
</feature>
<evidence type="ECO:0000256" key="3">
    <source>
        <dbReference type="ARBA" id="ARBA00022989"/>
    </source>
</evidence>
<dbReference type="GO" id="GO:0016020">
    <property type="term" value="C:membrane"/>
    <property type="evidence" value="ECO:0007669"/>
    <property type="project" value="UniProtKB-SubCell"/>
</dbReference>
<feature type="transmembrane region" description="Helical" evidence="5">
    <location>
        <begin position="565"/>
        <end position="588"/>
    </location>
</feature>
<accession>A0A813PJT7</accession>
<feature type="transmembrane region" description="Helical" evidence="5">
    <location>
        <begin position="336"/>
        <end position="355"/>
    </location>
</feature>
<evidence type="ECO:0000256" key="4">
    <source>
        <dbReference type="ARBA" id="ARBA00023136"/>
    </source>
</evidence>
<feature type="transmembrane region" description="Helical" evidence="5">
    <location>
        <begin position="267"/>
        <end position="285"/>
    </location>
</feature>
<feature type="transmembrane region" description="Helical" evidence="5">
    <location>
        <begin position="600"/>
        <end position="618"/>
    </location>
</feature>
<evidence type="ECO:0000256" key="1">
    <source>
        <dbReference type="ARBA" id="ARBA00004141"/>
    </source>
</evidence>
<comment type="caution">
    <text evidence="7">The sequence shown here is derived from an EMBL/GenBank/DDBJ whole genome shotgun (WGS) entry which is preliminary data.</text>
</comment>
<dbReference type="InterPro" id="IPR011701">
    <property type="entry name" value="MFS"/>
</dbReference>
<feature type="transmembrane region" description="Helical" evidence="5">
    <location>
        <begin position="630"/>
        <end position="649"/>
    </location>
</feature>
<keyword evidence="2 5" id="KW-0812">Transmembrane</keyword>
<evidence type="ECO:0000259" key="6">
    <source>
        <dbReference type="PROSITE" id="PS50850"/>
    </source>
</evidence>
<proteinExistence type="predicted"/>
<evidence type="ECO:0000313" key="8">
    <source>
        <dbReference type="Proteomes" id="UP000663879"/>
    </source>
</evidence>
<dbReference type="InterPro" id="IPR036259">
    <property type="entry name" value="MFS_trans_sf"/>
</dbReference>
<feature type="domain" description="Major facilitator superfamily (MFS) profile" evidence="6">
    <location>
        <begin position="151"/>
        <end position="654"/>
    </location>
</feature>
<evidence type="ECO:0000313" key="7">
    <source>
        <dbReference type="EMBL" id="CAF0756334.1"/>
    </source>
</evidence>
<sequence>MEQKTDNEILKSILKKPDHHGSVLSLLPQTLSEFNLKIKMKPKREKISRIPANLRKNSHIKQTNLDHVLDQIGSFGFYQKIQFFLVGFLAIVPSMVAFSYVFVSATPKFTCSLVQEIQLISYDETAGKLLNRFIIDQESDDPFEELKSENSEFFIETRRFIRVLDPKIQNITFDNNCKIDSSIFKNKKNLNSTASRPSHGKKMLKSTFKCVEWAYDDSLYGRTTVTDWNLVCLKSHLKALTQNAYILGTGCSVFTGILSDKLGRKTAMILLITLMVLVLNTTQFFMHTKALSINQKFVIFTISRFIQGIAQTMYSISFVLLLEITGPKNRVTAGNILAYSFSIGQLIIAGLAYFFKDYLKVQWALAIYVMPFFMYYWLVPESPRWLLSVNKVRQARTVLEKITRVNNRYENFKQQLLDYLFAKKIQKKTNVDLENQESWVYIFSLLQEEANRLSLLKKTTSYTQTIVGITHSPILMRRCFILFYTWMVILAVYLGVGMGISGNLDKFINPYLVFLIAAGFEFLSVVTCHLVLDKFGRKYPLVCFMIISSIAIYLIPVHFESRPWISIGFYFMAKYSIGAAQSTCMIFTSELYPTPMRSTGVGLSVALARLGGVWAPQINVLSSTLGSIHVPFYIFSILSLLSGLLCIFLPETLNKQLPDNLSDAKALDNKIRN</sequence>
<feature type="transmembrane region" description="Helical" evidence="5">
    <location>
        <begin position="512"/>
        <end position="532"/>
    </location>
</feature>
<dbReference type="SUPFAM" id="SSF103473">
    <property type="entry name" value="MFS general substrate transporter"/>
    <property type="match status" value="1"/>
</dbReference>
<keyword evidence="3 5" id="KW-1133">Transmembrane helix</keyword>
<gene>
    <name evidence="7" type="ORF">OXX778_LOCUS4190</name>
</gene>
<organism evidence="7 8">
    <name type="scientific">Brachionus calyciflorus</name>
    <dbReference type="NCBI Taxonomy" id="104777"/>
    <lineage>
        <taxon>Eukaryota</taxon>
        <taxon>Metazoa</taxon>
        <taxon>Spiralia</taxon>
        <taxon>Gnathifera</taxon>
        <taxon>Rotifera</taxon>
        <taxon>Eurotatoria</taxon>
        <taxon>Monogononta</taxon>
        <taxon>Pseudotrocha</taxon>
        <taxon>Ploima</taxon>
        <taxon>Brachionidae</taxon>
        <taxon>Brachionus</taxon>
    </lineage>
</organism>
<dbReference type="Pfam" id="PF07690">
    <property type="entry name" value="MFS_1"/>
    <property type="match status" value="1"/>
</dbReference>
<evidence type="ECO:0000256" key="5">
    <source>
        <dbReference type="SAM" id="Phobius"/>
    </source>
</evidence>
<keyword evidence="8" id="KW-1185">Reference proteome</keyword>
<protein>
    <recommendedName>
        <fullName evidence="6">Major facilitator superfamily (MFS) profile domain-containing protein</fullName>
    </recommendedName>
</protein>
<feature type="transmembrane region" description="Helical" evidence="5">
    <location>
        <begin position="305"/>
        <end position="324"/>
    </location>
</feature>
<feature type="transmembrane region" description="Helical" evidence="5">
    <location>
        <begin position="539"/>
        <end position="559"/>
    </location>
</feature>
<evidence type="ECO:0000256" key="2">
    <source>
        <dbReference type="ARBA" id="ARBA00022692"/>
    </source>
</evidence>
<feature type="transmembrane region" description="Helical" evidence="5">
    <location>
        <begin position="81"/>
        <end position="103"/>
    </location>
</feature>
<dbReference type="Proteomes" id="UP000663879">
    <property type="component" value="Unassembled WGS sequence"/>
</dbReference>
<dbReference type="InterPro" id="IPR020846">
    <property type="entry name" value="MFS_dom"/>
</dbReference>
<dbReference type="GO" id="GO:0022857">
    <property type="term" value="F:transmembrane transporter activity"/>
    <property type="evidence" value="ECO:0007669"/>
    <property type="project" value="InterPro"/>
</dbReference>
<reference evidence="7" key="1">
    <citation type="submission" date="2021-02" db="EMBL/GenBank/DDBJ databases">
        <authorList>
            <person name="Nowell W R."/>
        </authorList>
    </citation>
    <scope>NUCLEOTIDE SEQUENCE</scope>
    <source>
        <strain evidence="7">Ploen Becks lab</strain>
    </source>
</reference>